<gene>
    <name evidence="2" type="ORF">C8N28_1329</name>
</gene>
<protein>
    <recommendedName>
        <fullName evidence="4">Anti-sigma-K factor rskA</fullName>
    </recommendedName>
</protein>
<reference evidence="2 3" key="1">
    <citation type="submission" date="2019-03" db="EMBL/GenBank/DDBJ databases">
        <title>Genomic Encyclopedia of Archaeal and Bacterial Type Strains, Phase II (KMG-II): from individual species to whole genera.</title>
        <authorList>
            <person name="Goeker M."/>
        </authorList>
    </citation>
    <scope>NUCLEOTIDE SEQUENCE [LARGE SCALE GENOMIC DNA]</scope>
    <source>
        <strain evidence="2 3">DSM 22554</strain>
    </source>
</reference>
<accession>A0A4R1LWD7</accession>
<dbReference type="OrthoDB" id="1112758at2"/>
<evidence type="ECO:0000313" key="2">
    <source>
        <dbReference type="EMBL" id="TCK82744.1"/>
    </source>
</evidence>
<keyword evidence="1" id="KW-0812">Transmembrane</keyword>
<keyword evidence="1" id="KW-1133">Transmembrane helix</keyword>
<name>A0A4R1LWD7_9SPHI</name>
<evidence type="ECO:0000256" key="1">
    <source>
        <dbReference type="SAM" id="Phobius"/>
    </source>
</evidence>
<evidence type="ECO:0000313" key="3">
    <source>
        <dbReference type="Proteomes" id="UP000294616"/>
    </source>
</evidence>
<organism evidence="2 3">
    <name type="scientific">Albibacterium bauzanense</name>
    <dbReference type="NCBI Taxonomy" id="653929"/>
    <lineage>
        <taxon>Bacteria</taxon>
        <taxon>Pseudomonadati</taxon>
        <taxon>Bacteroidota</taxon>
        <taxon>Sphingobacteriia</taxon>
        <taxon>Sphingobacteriales</taxon>
        <taxon>Sphingobacteriaceae</taxon>
        <taxon>Albibacterium</taxon>
    </lineage>
</organism>
<keyword evidence="1" id="KW-0472">Membrane</keyword>
<dbReference type="RefSeq" id="WP_132222835.1">
    <property type="nucleotide sequence ID" value="NZ_SMGO01000002.1"/>
</dbReference>
<keyword evidence="3" id="KW-1185">Reference proteome</keyword>
<sequence length="211" mass="23848">MSKQYDILYIQQYLEGRLSAKDMHQLERDALEDAMLHDAIEGFRLTKNINHKQLSLLQQQLESRIEAQQTEKNRFYFTAQRLTVASVAGVMLIVIGVLFWMTNTPQVSNSANKGSQIGMEVHIQDKANATLVSGSIVPKDGWVSFNDYLSVNGVKIGEGEEVSLYFEVKDNQPQNVKIISSSNLQTSQELIRLLQEGPLWEGESGELKIKF</sequence>
<feature type="transmembrane region" description="Helical" evidence="1">
    <location>
        <begin position="82"/>
        <end position="101"/>
    </location>
</feature>
<dbReference type="AlphaFoldDB" id="A0A4R1LWD7"/>
<dbReference type="Proteomes" id="UP000294616">
    <property type="component" value="Unassembled WGS sequence"/>
</dbReference>
<comment type="caution">
    <text evidence="2">The sequence shown here is derived from an EMBL/GenBank/DDBJ whole genome shotgun (WGS) entry which is preliminary data.</text>
</comment>
<proteinExistence type="predicted"/>
<evidence type="ECO:0008006" key="4">
    <source>
        <dbReference type="Google" id="ProtNLM"/>
    </source>
</evidence>
<dbReference type="EMBL" id="SMGO01000002">
    <property type="protein sequence ID" value="TCK82744.1"/>
    <property type="molecule type" value="Genomic_DNA"/>
</dbReference>